<feature type="compositionally biased region" description="Acidic residues" evidence="1">
    <location>
        <begin position="93"/>
        <end position="102"/>
    </location>
</feature>
<protein>
    <submittedName>
        <fullName evidence="2">Uncharacterized protein</fullName>
    </submittedName>
</protein>
<evidence type="ECO:0000313" key="2">
    <source>
        <dbReference type="EMBL" id="CAH3170701.1"/>
    </source>
</evidence>
<accession>A0ABN8QWX6</accession>
<evidence type="ECO:0000256" key="1">
    <source>
        <dbReference type="SAM" id="MobiDB-lite"/>
    </source>
</evidence>
<gene>
    <name evidence="2" type="ORF">PLOB_00010910</name>
</gene>
<sequence>MSKPCSQLNSKVIRDKVECHIVAAIEKTCYVVAFKCAWRVSDEEIQQAWNWICEKRDECDLELSKLSEVCFFFSAISTSKLDSKKKKSRTSDEGLETDESNEESAINPSQISTPGKQVFPAISYWVACQTQNGSAVNPMKIQRALGKCGLEFYLSRASRKKKFSRP</sequence>
<dbReference type="EMBL" id="CALNXK010000157">
    <property type="protein sequence ID" value="CAH3170701.1"/>
    <property type="molecule type" value="Genomic_DNA"/>
</dbReference>
<feature type="compositionally biased region" description="Polar residues" evidence="1">
    <location>
        <begin position="103"/>
        <end position="112"/>
    </location>
</feature>
<proteinExistence type="predicted"/>
<feature type="region of interest" description="Disordered" evidence="1">
    <location>
        <begin position="81"/>
        <end position="112"/>
    </location>
</feature>
<comment type="caution">
    <text evidence="2">The sequence shown here is derived from an EMBL/GenBank/DDBJ whole genome shotgun (WGS) entry which is preliminary data.</text>
</comment>
<reference evidence="2 3" key="1">
    <citation type="submission" date="2022-05" db="EMBL/GenBank/DDBJ databases">
        <authorList>
            <consortium name="Genoscope - CEA"/>
            <person name="William W."/>
        </authorList>
    </citation>
    <scope>NUCLEOTIDE SEQUENCE [LARGE SCALE GENOMIC DNA]</scope>
</reference>
<evidence type="ECO:0000313" key="3">
    <source>
        <dbReference type="Proteomes" id="UP001159405"/>
    </source>
</evidence>
<name>A0ABN8QWX6_9CNID</name>
<organism evidence="2 3">
    <name type="scientific">Porites lobata</name>
    <dbReference type="NCBI Taxonomy" id="104759"/>
    <lineage>
        <taxon>Eukaryota</taxon>
        <taxon>Metazoa</taxon>
        <taxon>Cnidaria</taxon>
        <taxon>Anthozoa</taxon>
        <taxon>Hexacorallia</taxon>
        <taxon>Scleractinia</taxon>
        <taxon>Fungiina</taxon>
        <taxon>Poritidae</taxon>
        <taxon>Porites</taxon>
    </lineage>
</organism>
<keyword evidence="3" id="KW-1185">Reference proteome</keyword>
<dbReference type="Proteomes" id="UP001159405">
    <property type="component" value="Unassembled WGS sequence"/>
</dbReference>